<evidence type="ECO:0000313" key="3">
    <source>
        <dbReference type="Proteomes" id="UP000637769"/>
    </source>
</evidence>
<dbReference type="RefSeq" id="WP_264784172.1">
    <property type="nucleotide sequence ID" value="NZ_BMCH01000002.1"/>
</dbReference>
<protein>
    <submittedName>
        <fullName evidence="2">Uncharacterized protein</fullName>
    </submittedName>
</protein>
<feature type="transmembrane region" description="Helical" evidence="1">
    <location>
        <begin position="6"/>
        <end position="27"/>
    </location>
</feature>
<keyword evidence="1" id="KW-1133">Transmembrane helix</keyword>
<dbReference type="EMBL" id="BMCH01000002">
    <property type="protein sequence ID" value="GGC25951.1"/>
    <property type="molecule type" value="Genomic_DNA"/>
</dbReference>
<evidence type="ECO:0000313" key="2">
    <source>
        <dbReference type="EMBL" id="GGC25951.1"/>
    </source>
</evidence>
<name>A0ABQ1LLR1_9PROT</name>
<organism evidence="2 3">
    <name type="scientific">Asaia siamensis</name>
    <dbReference type="NCBI Taxonomy" id="110479"/>
    <lineage>
        <taxon>Bacteria</taxon>
        <taxon>Pseudomonadati</taxon>
        <taxon>Pseudomonadota</taxon>
        <taxon>Alphaproteobacteria</taxon>
        <taxon>Acetobacterales</taxon>
        <taxon>Acetobacteraceae</taxon>
        <taxon>Asaia</taxon>
    </lineage>
</organism>
<sequence length="41" mass="4573">MTNADYFMICFVFAGYAIGPLMAGLLIHRINKSDLFNSSDD</sequence>
<dbReference type="Proteomes" id="UP000637769">
    <property type="component" value="Unassembled WGS sequence"/>
</dbReference>
<keyword evidence="1" id="KW-0812">Transmembrane</keyword>
<comment type="caution">
    <text evidence="2">The sequence shown here is derived from an EMBL/GenBank/DDBJ whole genome shotgun (WGS) entry which is preliminary data.</text>
</comment>
<accession>A0ABQ1LLR1</accession>
<reference evidence="3" key="1">
    <citation type="journal article" date="2019" name="Int. J. Syst. Evol. Microbiol.">
        <title>The Global Catalogue of Microorganisms (GCM) 10K type strain sequencing project: providing services to taxonomists for standard genome sequencing and annotation.</title>
        <authorList>
            <consortium name="The Broad Institute Genomics Platform"/>
            <consortium name="The Broad Institute Genome Sequencing Center for Infectious Disease"/>
            <person name="Wu L."/>
            <person name="Ma J."/>
        </authorList>
    </citation>
    <scope>NUCLEOTIDE SEQUENCE [LARGE SCALE GENOMIC DNA]</scope>
    <source>
        <strain evidence="3">CCM 7132</strain>
    </source>
</reference>
<keyword evidence="3" id="KW-1185">Reference proteome</keyword>
<proteinExistence type="predicted"/>
<evidence type="ECO:0000256" key="1">
    <source>
        <dbReference type="SAM" id="Phobius"/>
    </source>
</evidence>
<keyword evidence="1" id="KW-0472">Membrane</keyword>
<gene>
    <name evidence="2" type="ORF">GCM10007207_09170</name>
</gene>